<evidence type="ECO:0008006" key="3">
    <source>
        <dbReference type="Google" id="ProtNLM"/>
    </source>
</evidence>
<dbReference type="STRING" id="295068.MAQ5080_03232"/>
<gene>
    <name evidence="1" type="ORF">MAQ5080_03232</name>
</gene>
<protein>
    <recommendedName>
        <fullName evidence="3">DUF2971 domain-containing protein</fullName>
    </recommendedName>
</protein>
<accession>A0A1A8TR29</accession>
<reference evidence="1 2" key="1">
    <citation type="submission" date="2016-06" db="EMBL/GenBank/DDBJ databases">
        <authorList>
            <person name="Kjaerup R.B."/>
            <person name="Dalgaard T.S."/>
            <person name="Juul-Madsen H.R."/>
        </authorList>
    </citation>
    <scope>NUCLEOTIDE SEQUENCE [LARGE SCALE GENOMIC DNA]</scope>
    <source>
        <strain evidence="1 2">CECT 5080</strain>
    </source>
</reference>
<organism evidence="1 2">
    <name type="scientific">Marinomonas aquimarina</name>
    <dbReference type="NCBI Taxonomy" id="295068"/>
    <lineage>
        <taxon>Bacteria</taxon>
        <taxon>Pseudomonadati</taxon>
        <taxon>Pseudomonadota</taxon>
        <taxon>Gammaproteobacteria</taxon>
        <taxon>Oceanospirillales</taxon>
        <taxon>Oceanospirillaceae</taxon>
        <taxon>Marinomonas</taxon>
    </lineage>
</organism>
<evidence type="ECO:0000313" key="2">
    <source>
        <dbReference type="Proteomes" id="UP000092627"/>
    </source>
</evidence>
<evidence type="ECO:0000313" key="1">
    <source>
        <dbReference type="EMBL" id="SBS35647.1"/>
    </source>
</evidence>
<dbReference type="Proteomes" id="UP000092627">
    <property type="component" value="Unassembled WGS sequence"/>
</dbReference>
<keyword evidence="2" id="KW-1185">Reference proteome</keyword>
<dbReference type="Pfam" id="PF11185">
    <property type="entry name" value="DUF2971"/>
    <property type="match status" value="1"/>
</dbReference>
<dbReference type="EMBL" id="FLOC01000023">
    <property type="protein sequence ID" value="SBS35647.1"/>
    <property type="molecule type" value="Genomic_DNA"/>
</dbReference>
<name>A0A1A8TR29_9GAMM</name>
<dbReference type="RefSeq" id="WP_067212904.1">
    <property type="nucleotide sequence ID" value="NZ_FLOC01000023.1"/>
</dbReference>
<proteinExistence type="predicted"/>
<dbReference type="AlphaFoldDB" id="A0A1A8TR29"/>
<dbReference type="InterPro" id="IPR021352">
    <property type="entry name" value="DUF2971"/>
</dbReference>
<dbReference type="OrthoDB" id="4119964at2"/>
<sequence length="270" mass="31509">MNGISLYRFEPADIRRITFLKDNKLWFSDPERFNDPLDFDLPIKDLTDRSGIDEKALRKAAFELVDSIDFEKESHRAYSAKALKFIKEWAKHPKSRTQEQVIAEFKLYFKTFGVQCFMKNLDNTLAWSHYASQHQGFCIEYNFYPMCFARENVKNLAQFPITYSTAIPEICLSELIFSPHQALKKFIATKSIEWSYEQEVRLVNYEQKGCAIEMPRGIKMKRLIAGAKMCPAYKANLREVGEHLGIEVCEMEISHSSPYKNKWLALKNSD</sequence>